<accession>A0A1H0KCR4</accession>
<evidence type="ECO:0000313" key="7">
    <source>
        <dbReference type="Proteomes" id="UP000242957"/>
    </source>
</evidence>
<dbReference type="InterPro" id="IPR016704">
    <property type="entry name" value="Conjugal_tfr_TrbD"/>
</dbReference>
<comment type="subcellular location">
    <subcellularLocation>
        <location evidence="1">Membrane</location>
    </subcellularLocation>
</comment>
<keyword evidence="3 5" id="KW-1133">Transmembrane helix</keyword>
<sequence>MALRTIPIRRAGNRDNLFMGGDRELVMFSGLLAFALIFSAQELRATLVGLALWFGSLFMLRVMAKSDPKMRLVYLRHRRYRSYYPARSTPFRDNPPSQGSQYK</sequence>
<name>A0A1H0KCR4_9PSED</name>
<keyword evidence="2 5" id="KW-0812">Transmembrane</keyword>
<dbReference type="STRING" id="198616.SAMN05216193_112129"/>
<protein>
    <submittedName>
        <fullName evidence="6">Type IV secretion system protein VirB3</fullName>
    </submittedName>
</protein>
<gene>
    <name evidence="6" type="ORF">SAMN05216193_112129</name>
</gene>
<evidence type="ECO:0000256" key="3">
    <source>
        <dbReference type="ARBA" id="ARBA00022989"/>
    </source>
</evidence>
<dbReference type="OrthoDB" id="7063374at2"/>
<dbReference type="PIRSF" id="PIRSF017854">
    <property type="entry name" value="T4SS_TrbD"/>
    <property type="match status" value="1"/>
</dbReference>
<evidence type="ECO:0000256" key="1">
    <source>
        <dbReference type="ARBA" id="ARBA00004370"/>
    </source>
</evidence>
<reference evidence="7" key="1">
    <citation type="submission" date="2016-10" db="EMBL/GenBank/DDBJ databases">
        <authorList>
            <person name="Varghese N."/>
            <person name="Submissions S."/>
        </authorList>
    </citation>
    <scope>NUCLEOTIDE SEQUENCE [LARGE SCALE GENOMIC DNA]</scope>
    <source>
        <strain evidence="7">JCM 21621</strain>
    </source>
</reference>
<evidence type="ECO:0000256" key="2">
    <source>
        <dbReference type="ARBA" id="ARBA00022692"/>
    </source>
</evidence>
<organism evidence="6 7">
    <name type="scientific">Pseudomonas jinjuensis</name>
    <dbReference type="NCBI Taxonomy" id="198616"/>
    <lineage>
        <taxon>Bacteria</taxon>
        <taxon>Pseudomonadati</taxon>
        <taxon>Pseudomonadota</taxon>
        <taxon>Gammaproteobacteria</taxon>
        <taxon>Pseudomonadales</taxon>
        <taxon>Pseudomonadaceae</taxon>
        <taxon>Pseudomonas</taxon>
    </lineage>
</organism>
<evidence type="ECO:0000256" key="5">
    <source>
        <dbReference type="SAM" id="Phobius"/>
    </source>
</evidence>
<dbReference type="InterPro" id="IPR007792">
    <property type="entry name" value="T4SS_VirB3/TrbD/AvhB"/>
</dbReference>
<dbReference type="GO" id="GO:0016020">
    <property type="term" value="C:membrane"/>
    <property type="evidence" value="ECO:0007669"/>
    <property type="project" value="UniProtKB-SubCell"/>
</dbReference>
<feature type="transmembrane region" description="Helical" evidence="5">
    <location>
        <begin position="46"/>
        <end position="64"/>
    </location>
</feature>
<evidence type="ECO:0000256" key="4">
    <source>
        <dbReference type="ARBA" id="ARBA00023136"/>
    </source>
</evidence>
<dbReference type="Proteomes" id="UP000242957">
    <property type="component" value="Unassembled WGS sequence"/>
</dbReference>
<dbReference type="EMBL" id="FNIJ01000012">
    <property type="protein sequence ID" value="SDO53626.1"/>
    <property type="molecule type" value="Genomic_DNA"/>
</dbReference>
<dbReference type="AlphaFoldDB" id="A0A1H0KCR4"/>
<keyword evidence="7" id="KW-1185">Reference proteome</keyword>
<dbReference type="RefSeq" id="WP_084311648.1">
    <property type="nucleotide sequence ID" value="NZ_FNIJ01000012.1"/>
</dbReference>
<keyword evidence="4 5" id="KW-0472">Membrane</keyword>
<dbReference type="Pfam" id="PF05101">
    <property type="entry name" value="VirB3"/>
    <property type="match status" value="1"/>
</dbReference>
<feature type="transmembrane region" description="Helical" evidence="5">
    <location>
        <begin position="21"/>
        <end position="40"/>
    </location>
</feature>
<evidence type="ECO:0000313" key="6">
    <source>
        <dbReference type="EMBL" id="SDO53626.1"/>
    </source>
</evidence>
<proteinExistence type="predicted"/>
<dbReference type="NCBIfam" id="NF010395">
    <property type="entry name" value="PRK13823.1"/>
    <property type="match status" value="1"/>
</dbReference>